<keyword evidence="4" id="KW-0833">Ubl conjugation pathway</keyword>
<dbReference type="GO" id="GO:0006508">
    <property type="term" value="P:proteolysis"/>
    <property type="evidence" value="ECO:0007669"/>
    <property type="project" value="UniProtKB-KW"/>
</dbReference>
<dbReference type="Gene3D" id="3.40.140.10">
    <property type="entry name" value="Cytidine Deaminase, domain 2"/>
    <property type="match status" value="1"/>
</dbReference>
<feature type="region of interest" description="Disordered" evidence="9">
    <location>
        <begin position="456"/>
        <end position="500"/>
    </location>
</feature>
<dbReference type="OrthoDB" id="446074at2759"/>
<keyword evidence="3" id="KW-0479">Metal-binding</keyword>
<dbReference type="GO" id="GO:0070552">
    <property type="term" value="C:BRISC complex"/>
    <property type="evidence" value="ECO:0007669"/>
    <property type="project" value="InterPro"/>
</dbReference>
<evidence type="ECO:0000313" key="11">
    <source>
        <dbReference type="Proteomes" id="UP000504603"/>
    </source>
</evidence>
<dbReference type="PANTHER" id="PTHR10410">
    <property type="entry name" value="EUKARYOTIC TRANSLATION INITIATION FACTOR 3 -RELATED"/>
    <property type="match status" value="1"/>
</dbReference>
<dbReference type="FunFam" id="3.40.140.10:FF:000042">
    <property type="entry name" value="Mov34/MPN/PAD-1 family protein"/>
    <property type="match status" value="1"/>
</dbReference>
<sequence length="500" mass="55008">MIDRTELLLQRRAFDPLLKPFETPATLTSKLEDPSESLTFCVHFLEREVSFRIELKEQNGDQKMSLTGVKMSEDVWFTCLTHALSTETEEIMGLLLGDIEHSRNGNVTALIWGASPQTRSDRRKDRVETHPEQLAAASAQAERMTAMTGKTTRVIGWYHSHPHITVLPSHVDVRTQGTYQLLDSGFIGLIFSCFSEDANKVGRIQVIAFQSSDGKQNHLSRPISLSPVYRNSVIDVESSLSSSDNLSAKAGYGPGESPEQDTGDSMVASAIKGTGGSSELGYFFANADTNSQGKEKMGGSYLTNNTNSGITDIDPMDLSESMQEAMHRSNIEMSAAEFSRKEIPLHVMPTASLIKLDSPLMSFTDLQHVLFEEERSAYNQAILNIMRDGKVHPLTFIHHTSTYQASMCKLIEYCLSPAISVLQDRVKENEIRLALLAEEAKNLEVEAANVIELAPGSSRQVSSPGPRASASATHRDLYPSTASVSPRSVGSPMHRSRKGL</sequence>
<dbReference type="Proteomes" id="UP000504603">
    <property type="component" value="Unplaced"/>
</dbReference>
<dbReference type="InterPro" id="IPR000555">
    <property type="entry name" value="JAMM/MPN+_dom"/>
</dbReference>
<name>A0A6J1DJE3_MOMCH</name>
<evidence type="ECO:0000256" key="2">
    <source>
        <dbReference type="ARBA" id="ARBA00022670"/>
    </source>
</evidence>
<dbReference type="CDD" id="cd08068">
    <property type="entry name" value="MPN_BRCC36"/>
    <property type="match status" value="1"/>
</dbReference>
<feature type="domain" description="MPN" evidence="10">
    <location>
        <begin position="69"/>
        <end position="215"/>
    </location>
</feature>
<keyword evidence="6" id="KW-0862">Zinc</keyword>
<protein>
    <submittedName>
        <fullName evidence="12">Lys-63-specific deubiquitinase BRCC36 isoform X1</fullName>
    </submittedName>
</protein>
<feature type="coiled-coil region" evidence="8">
    <location>
        <begin position="419"/>
        <end position="453"/>
    </location>
</feature>
<dbReference type="InterPro" id="IPR050242">
    <property type="entry name" value="JAMM_MPN+_peptidase_M67A"/>
</dbReference>
<dbReference type="InterPro" id="IPR040749">
    <property type="entry name" value="BRCC36_C"/>
</dbReference>
<organism evidence="11 12">
    <name type="scientific">Momordica charantia</name>
    <name type="common">Bitter gourd</name>
    <name type="synonym">Balsam pear</name>
    <dbReference type="NCBI Taxonomy" id="3673"/>
    <lineage>
        <taxon>Eukaryota</taxon>
        <taxon>Viridiplantae</taxon>
        <taxon>Streptophyta</taxon>
        <taxon>Embryophyta</taxon>
        <taxon>Tracheophyta</taxon>
        <taxon>Spermatophyta</taxon>
        <taxon>Magnoliopsida</taxon>
        <taxon>eudicotyledons</taxon>
        <taxon>Gunneridae</taxon>
        <taxon>Pentapetalae</taxon>
        <taxon>rosids</taxon>
        <taxon>fabids</taxon>
        <taxon>Cucurbitales</taxon>
        <taxon>Cucurbitaceae</taxon>
        <taxon>Momordiceae</taxon>
        <taxon>Momordica</taxon>
    </lineage>
</organism>
<keyword evidence="2" id="KW-0645">Protease</keyword>
<reference evidence="12" key="1">
    <citation type="submission" date="2025-08" db="UniProtKB">
        <authorList>
            <consortium name="RefSeq"/>
        </authorList>
    </citation>
    <scope>IDENTIFICATION</scope>
    <source>
        <strain evidence="12">OHB3-1</strain>
    </source>
</reference>
<dbReference type="GO" id="GO:0008237">
    <property type="term" value="F:metallopeptidase activity"/>
    <property type="evidence" value="ECO:0007669"/>
    <property type="project" value="UniProtKB-KW"/>
</dbReference>
<dbReference type="GO" id="GO:0046872">
    <property type="term" value="F:metal ion binding"/>
    <property type="evidence" value="ECO:0007669"/>
    <property type="project" value="UniProtKB-KW"/>
</dbReference>
<keyword evidence="7" id="KW-0482">Metalloprotease</keyword>
<keyword evidence="5" id="KW-0378">Hydrolase</keyword>
<dbReference type="GO" id="GO:0070536">
    <property type="term" value="P:protein K63-linked deubiquitination"/>
    <property type="evidence" value="ECO:0007669"/>
    <property type="project" value="InterPro"/>
</dbReference>
<evidence type="ECO:0000256" key="8">
    <source>
        <dbReference type="SAM" id="Coils"/>
    </source>
</evidence>
<dbReference type="Pfam" id="PF18110">
    <property type="entry name" value="BRCC36_C"/>
    <property type="match status" value="1"/>
</dbReference>
<dbReference type="Pfam" id="PF01398">
    <property type="entry name" value="JAB"/>
    <property type="match status" value="1"/>
</dbReference>
<dbReference type="GeneID" id="111021074"/>
<dbReference type="GO" id="GO:0006281">
    <property type="term" value="P:DNA repair"/>
    <property type="evidence" value="ECO:0007669"/>
    <property type="project" value="InterPro"/>
</dbReference>
<keyword evidence="11" id="KW-1185">Reference proteome</keyword>
<dbReference type="AlphaFoldDB" id="A0A6J1DJE3"/>
<dbReference type="PROSITE" id="PS50249">
    <property type="entry name" value="MPN"/>
    <property type="match status" value="1"/>
</dbReference>
<dbReference type="InterPro" id="IPR037518">
    <property type="entry name" value="MPN"/>
</dbReference>
<evidence type="ECO:0000256" key="9">
    <source>
        <dbReference type="SAM" id="MobiDB-lite"/>
    </source>
</evidence>
<proteinExistence type="inferred from homology"/>
<comment type="similarity">
    <text evidence="1">Belongs to the peptidase M67A family. BRCC36 subfamily.</text>
</comment>
<dbReference type="InterPro" id="IPR033860">
    <property type="entry name" value="MPN_BRCC36"/>
</dbReference>
<evidence type="ECO:0000256" key="4">
    <source>
        <dbReference type="ARBA" id="ARBA00022786"/>
    </source>
</evidence>
<evidence type="ECO:0000256" key="5">
    <source>
        <dbReference type="ARBA" id="ARBA00022801"/>
    </source>
</evidence>
<evidence type="ECO:0000313" key="12">
    <source>
        <dbReference type="RefSeq" id="XP_022153607.1"/>
    </source>
</evidence>
<keyword evidence="8" id="KW-0175">Coiled coil</keyword>
<dbReference type="SUPFAM" id="SSF102712">
    <property type="entry name" value="JAB1/MPN domain"/>
    <property type="match status" value="1"/>
</dbReference>
<evidence type="ECO:0000256" key="7">
    <source>
        <dbReference type="ARBA" id="ARBA00023049"/>
    </source>
</evidence>
<evidence type="ECO:0000256" key="1">
    <source>
        <dbReference type="ARBA" id="ARBA00008021"/>
    </source>
</evidence>
<evidence type="ECO:0000256" key="6">
    <source>
        <dbReference type="ARBA" id="ARBA00022833"/>
    </source>
</evidence>
<dbReference type="RefSeq" id="XP_022153607.1">
    <property type="nucleotide sequence ID" value="XM_022297915.1"/>
</dbReference>
<evidence type="ECO:0000259" key="10">
    <source>
        <dbReference type="PROSITE" id="PS50249"/>
    </source>
</evidence>
<gene>
    <name evidence="12" type="primary">LOC111021074</name>
</gene>
<dbReference type="GO" id="GO:0004843">
    <property type="term" value="F:cysteine-type deubiquitinase activity"/>
    <property type="evidence" value="ECO:0007669"/>
    <property type="project" value="InterPro"/>
</dbReference>
<dbReference type="SMART" id="SM00232">
    <property type="entry name" value="JAB_MPN"/>
    <property type="match status" value="1"/>
</dbReference>
<feature type="region of interest" description="Disordered" evidence="9">
    <location>
        <begin position="243"/>
        <end position="266"/>
    </location>
</feature>
<accession>A0A6J1DJE3</accession>
<evidence type="ECO:0000256" key="3">
    <source>
        <dbReference type="ARBA" id="ARBA00022723"/>
    </source>
</evidence>
<dbReference type="KEGG" id="mcha:111021074"/>